<evidence type="ECO:0000259" key="24">
    <source>
        <dbReference type="PROSITE" id="PS01180"/>
    </source>
</evidence>
<name>A0AAN9Y0M9_9HEMI</name>
<dbReference type="InterPro" id="IPR000859">
    <property type="entry name" value="CUB_dom"/>
</dbReference>
<feature type="coiled-coil region" evidence="22">
    <location>
        <begin position="363"/>
        <end position="460"/>
    </location>
</feature>
<dbReference type="InterPro" id="IPR015943">
    <property type="entry name" value="WD40/YVTN_repeat-like_dom_sf"/>
</dbReference>
<keyword evidence="14 22" id="KW-0175">Coiled coil</keyword>
<dbReference type="InterPro" id="IPR032486">
    <property type="entry name" value="JIP_LZII"/>
</dbReference>
<keyword evidence="11" id="KW-0235">DNA replication</keyword>
<keyword evidence="8" id="KW-0597">Phosphoprotein</keyword>
<evidence type="ECO:0000259" key="25">
    <source>
        <dbReference type="PROSITE" id="PS51776"/>
    </source>
</evidence>
<keyword evidence="7" id="KW-0639">Primosome</keyword>
<dbReference type="Gene3D" id="3.90.920.10">
    <property type="entry name" value="DNA primase, PRIM domain"/>
    <property type="match status" value="1"/>
</dbReference>
<keyword evidence="28" id="KW-1185">Reference proteome</keyword>
<dbReference type="FunFam" id="1.20.58.1770:FF:000001">
    <property type="entry name" value="C-Jun-amino-terminal kinase-interacting protein 3 isoform X1"/>
    <property type="match status" value="1"/>
</dbReference>
<dbReference type="SUPFAM" id="SSF56747">
    <property type="entry name" value="Prim-pol domain"/>
    <property type="match status" value="1"/>
</dbReference>
<dbReference type="InterPro" id="IPR036322">
    <property type="entry name" value="WD40_repeat_dom_sf"/>
</dbReference>
<dbReference type="CDD" id="cd04860">
    <property type="entry name" value="AE_Prim_S"/>
    <property type="match status" value="1"/>
</dbReference>
<evidence type="ECO:0000256" key="15">
    <source>
        <dbReference type="ARBA" id="ARBA00023157"/>
    </source>
</evidence>
<feature type="region of interest" description="Disordered" evidence="23">
    <location>
        <begin position="252"/>
        <end position="311"/>
    </location>
</feature>
<dbReference type="Pfam" id="PF16471">
    <property type="entry name" value="JIP_LZII"/>
    <property type="match status" value="1"/>
</dbReference>
<feature type="compositionally biased region" description="Acidic residues" evidence="23">
    <location>
        <begin position="654"/>
        <end position="670"/>
    </location>
</feature>
<dbReference type="SUPFAM" id="SSF50978">
    <property type="entry name" value="WD40 repeat-like"/>
    <property type="match status" value="1"/>
</dbReference>
<dbReference type="InterPro" id="IPR034743">
    <property type="entry name" value="RH1"/>
</dbReference>
<dbReference type="InterPro" id="IPR035914">
    <property type="entry name" value="Sperma_CUB_dom_sf"/>
</dbReference>
<evidence type="ECO:0000256" key="12">
    <source>
        <dbReference type="ARBA" id="ARBA00022723"/>
    </source>
</evidence>
<reference evidence="27 28" key="1">
    <citation type="submission" date="2024-03" db="EMBL/GenBank/DDBJ databases">
        <title>Adaptation during the transition from Ophiocordyceps entomopathogen to insect associate is accompanied by gene loss and intensified selection.</title>
        <authorList>
            <person name="Ward C.M."/>
            <person name="Onetto C.A."/>
            <person name="Borneman A.R."/>
        </authorList>
    </citation>
    <scope>NUCLEOTIDE SEQUENCE [LARGE SCALE GENOMIC DNA]</scope>
    <source>
        <strain evidence="27">AWRI1</strain>
        <tissue evidence="27">Single Adult Female</tissue>
    </source>
</reference>
<comment type="subunit">
    <text evidence="18">Forms homo- and heterooligomeric complexes. Binds the TPR motif-containing C-terminal of kinesin light chain, Klc. Pre-assembled syd scaffolding complexes are then transported as a cargo of kinesin, to the required subcellular location.</text>
</comment>
<evidence type="ECO:0000256" key="5">
    <source>
        <dbReference type="ARBA" id="ARBA00022478"/>
    </source>
</evidence>
<evidence type="ECO:0000256" key="10">
    <source>
        <dbReference type="ARBA" id="ARBA00022695"/>
    </source>
</evidence>
<comment type="similarity">
    <text evidence="3">Belongs to the JIP scaffold family.</text>
</comment>
<dbReference type="PANTHER" id="PTHR13886:SF4">
    <property type="entry name" value="JNK-INTERACTING PROTEIN 3"/>
    <property type="match status" value="1"/>
</dbReference>
<feature type="domain" description="CUB" evidence="24">
    <location>
        <begin position="1782"/>
        <end position="1890"/>
    </location>
</feature>
<evidence type="ECO:0000256" key="22">
    <source>
        <dbReference type="SAM" id="Coils"/>
    </source>
</evidence>
<dbReference type="Pfam" id="PF01896">
    <property type="entry name" value="DNA_primase_S"/>
    <property type="match status" value="1"/>
</dbReference>
<comment type="subcellular location">
    <subcellularLocation>
        <location evidence="1">Cytoplasm</location>
        <location evidence="1">Perinuclear region</location>
    </subcellularLocation>
</comment>
<dbReference type="GO" id="GO:0003899">
    <property type="term" value="F:DNA-directed RNA polymerase activity"/>
    <property type="evidence" value="ECO:0007669"/>
    <property type="project" value="InterPro"/>
</dbReference>
<evidence type="ECO:0000259" key="26">
    <source>
        <dbReference type="PROSITE" id="PS51777"/>
    </source>
</evidence>
<dbReference type="Gene3D" id="2.60.120.290">
    <property type="entry name" value="Spermadhesin, CUB domain"/>
    <property type="match status" value="1"/>
</dbReference>
<dbReference type="Gene3D" id="1.20.58.1770">
    <property type="match status" value="1"/>
</dbReference>
<dbReference type="Pfam" id="PF19056">
    <property type="entry name" value="WD40_2"/>
    <property type="match status" value="1"/>
</dbReference>
<sequence>MEQETVYGSHEDSHAVMSEKVQTLAGSIYQEFEKMIAKYDEEVVKDLMPLVVNVLECLDLSYTENQEHEVELELLREDNEQLVTQYEREKQLRKSGDQKLLEIEDALEDERKDLTEKIESLESIVRMLELKAKNSSDHVSRLEAKEEEMKKEYAKLHERYTELFKTHMDCMERTKILMGSGDRVDLPGRTRMTSIPMSHLNRSSGPVSFGFTSLECANPLKSIDCPTIPASPMDSNEPNTNLKNELNAEDGYQMDEESSAREPSEKGWSETLGTVSKDNSPDQDLSEDLPPPPQIMMPSGKSHTKREQRSSNTLYQELSFQDTEAMGEIEDGVDITGMGKEVENLILENNELLATKNALNVVKDDLIMKVDELTSEQEMFKEEIKSLQTLKSKLLLRIQELEEELKATKEEAEKLAKSSKSDDEEDVPMAQRKRFTRVEMARVLLERNQYKERFMELQEAVRWSEMIRATKNDPSIDKKNKHGTFWKFFGSLFSSSADSRANASTVPLGYVHYNAPSHQISPALETMRKRHINDRRRGFDYFDPNDVYSEKTRRAIEKKEQFRQVKAHVPKDDGRLRAYGWSLPVKNAQPQLPPPPSNSSHVPVPVIVFCRPLMEYEPGMKLWCATGVNLSGGRTRDGGDIVGASVFYSHPQSDDENENVDEPNDATDDNEEINKINDELKLGEKLQSENESPSIQRLTSLVWICTTTKSVSKVVIIDANNPGDILHMFTVCQAHLLCIASVPGATESDYSDAEPVSEDENVIKESSIPNGECDSDREKSLEQEKDLVIGKVSFVSCATGSEEPPASPTEQEDDVSDDTPKEFDTEENSVPLRRLIKEIREGLVKDGLTDLPTDNDVANEELEKMSSVLPTMWLGAQNGYIFVHSAVSQWRRCLHSIKLRDSVLSLVHVSGRVICALADGSVAVFQRGSDGQWDLTKYHSVSLGPSNFSVRCLAAVHSRVWCGYKNKIHVLDPNTLKVLKSIDAHPRKDSQVRQMAWLGDGVWVSIRLDSTLRLYHAYTYDHLQDVDIEPYVSKMLGTGKLGFSFVRITALLISSHRLWIGTGNGVIISVPLSEYAGNSTSNAAGKIVRVFSDPNTSEVTPGSFIPYCSMAQAQLSFHGFRDAVKFLVSVPGKGGMSAATTVKHESPVVENVSEFELLPSMQVVCGGEGYIDFKTGDVDEELEDDEEGRSQITKPELCHLIVWQVANSFPLRLRLRVKLRKRKEFFMNDEFSDFTAFSNRVGVGVVYPNYLEHREFSFTLDDDVYVRYQSFSNQIDFEREVQRRLPHKIDIGAVFSLRPKDHRFRNQFQPLEKEMVFDIDMTDYDEVRTCCSGAEVCKKCWKFLAIACKILDEAIEQDFGWRHKLWVFSGRRGIHCWICDETARKMDISQRSAVAEYLQVLIGGDMQHKKVLLTGDVLHPSVSRALKIIEPYFEEMMLNEQNALGTNEGCIKFLKMINDEEFRNSVEKEFKEHKSSLERWKAFKALADYTNKQSNYKRRLKFIVEEIMLQYAYPRLDIHVSKGVNHLLKSPFCVHPKTGKICVPFNPKSVDSFDPCSVPTIGLLIEEIDKYDAKRKELDANDNVNVKDYRKTSMNQSVSIFLQFLKPMEQEWKQHRQELKLANIIFNFRPVISDVIDICDETRSRIFVPVGSSGFISTKTSNSFFTACHLQIMSCHACVIIVNIWLLEMNQKCAKDENRPGNQSACLCDRLEITEPFDKVYSRKVFCSENKASTNLTQPMFSYRSQTRGVGIAFVHSRKYVHPFTIEYTAKYNIHLIEVDVNPFNLHSATGTISSPFFPIQYPGEFRSQYKLQCSVTTREKCSIRLVFTDHHLAEQSILEFFEEKQKRIGIVTGRIFRPPIIISSGPMLYFNFYANKGSGFGFKANYSVIVGDGFSAALKPNTACGGFVVSIGGTIKMIHMTNNEDVAYDCIWIIKPLQPHLNLKSHLYLKVTGFLSMVQQQRSPDHFTGENGYVEEPPPEYDFPPNYQDVFVYNTMKKVLCGSNTVQSSAIQTDLNEYVMPSCSSNALEYEAASVSHCQQTISKDESSRTIAICSKNKSKISDKRDSTCCDFSSNVTSPEFTLIEFIHTEPASSDSVDPEKKMMERYKAHAMDGFVGNLS</sequence>
<dbReference type="GO" id="GO:0048471">
    <property type="term" value="C:perinuclear region of cytoplasm"/>
    <property type="evidence" value="ECO:0007669"/>
    <property type="project" value="UniProtKB-SubCell"/>
</dbReference>
<dbReference type="Proteomes" id="UP001367676">
    <property type="component" value="Unassembled WGS sequence"/>
</dbReference>
<feature type="domain" description="RH1" evidence="25">
    <location>
        <begin position="4"/>
        <end position="92"/>
    </location>
</feature>
<dbReference type="NCBIfam" id="TIGR00335">
    <property type="entry name" value="primase_sml"/>
    <property type="match status" value="1"/>
</dbReference>
<dbReference type="Gene3D" id="2.130.10.10">
    <property type="entry name" value="YVTN repeat-like/Quinoprotein amine dehydrogenase"/>
    <property type="match status" value="1"/>
</dbReference>
<evidence type="ECO:0000256" key="6">
    <source>
        <dbReference type="ARBA" id="ARBA00022490"/>
    </source>
</evidence>
<feature type="region of interest" description="Disordered" evidence="23">
    <location>
        <begin position="798"/>
        <end position="827"/>
    </location>
</feature>
<dbReference type="GO" id="GO:0030159">
    <property type="term" value="F:signaling receptor complex adaptor activity"/>
    <property type="evidence" value="ECO:0007669"/>
    <property type="project" value="TreeGrafter"/>
</dbReference>
<gene>
    <name evidence="27" type="ORF">V9T40_000633</name>
</gene>
<keyword evidence="6" id="KW-0963">Cytoplasm</keyword>
<evidence type="ECO:0000313" key="28">
    <source>
        <dbReference type="Proteomes" id="UP001367676"/>
    </source>
</evidence>
<dbReference type="SUPFAM" id="SSF49854">
    <property type="entry name" value="Spermadhesin, CUB domain"/>
    <property type="match status" value="1"/>
</dbReference>
<evidence type="ECO:0000256" key="14">
    <source>
        <dbReference type="ARBA" id="ARBA00023054"/>
    </source>
</evidence>
<dbReference type="InterPro" id="IPR014052">
    <property type="entry name" value="DNA_primase_ssu_euk/arc"/>
</dbReference>
<dbReference type="CDD" id="cd00041">
    <property type="entry name" value="CUB"/>
    <property type="match status" value="1"/>
</dbReference>
<evidence type="ECO:0000256" key="23">
    <source>
        <dbReference type="SAM" id="MobiDB-lite"/>
    </source>
</evidence>
<keyword evidence="13" id="KW-0862">Zinc</keyword>
<dbReference type="Gene3D" id="1.20.5.1000">
    <property type="entry name" value="arf6 gtpase in complex with a specific effector, jip4"/>
    <property type="match status" value="1"/>
</dbReference>
<keyword evidence="16" id="KW-0804">Transcription</keyword>
<evidence type="ECO:0000256" key="4">
    <source>
        <dbReference type="ARBA" id="ARBA00021278"/>
    </source>
</evidence>
<dbReference type="PANTHER" id="PTHR13886">
    <property type="entry name" value="JNK/SAPK-ASSOCIATED PROTEIN"/>
    <property type="match status" value="1"/>
</dbReference>
<dbReference type="GO" id="GO:0005078">
    <property type="term" value="F:MAP-kinase scaffold activity"/>
    <property type="evidence" value="ECO:0007669"/>
    <property type="project" value="InterPro"/>
</dbReference>
<feature type="domain" description="RH2" evidence="26">
    <location>
        <begin position="432"/>
        <end position="504"/>
    </location>
</feature>
<dbReference type="GO" id="GO:0019894">
    <property type="term" value="F:kinesin binding"/>
    <property type="evidence" value="ECO:0007669"/>
    <property type="project" value="TreeGrafter"/>
</dbReference>
<feature type="compositionally biased region" description="Basic and acidic residues" evidence="23">
    <location>
        <begin position="258"/>
        <end position="268"/>
    </location>
</feature>
<evidence type="ECO:0000256" key="1">
    <source>
        <dbReference type="ARBA" id="ARBA00004556"/>
    </source>
</evidence>
<dbReference type="GO" id="GO:0000428">
    <property type="term" value="C:DNA-directed RNA polymerase complex"/>
    <property type="evidence" value="ECO:0007669"/>
    <property type="project" value="UniProtKB-KW"/>
</dbReference>
<evidence type="ECO:0000256" key="13">
    <source>
        <dbReference type="ARBA" id="ARBA00022833"/>
    </source>
</evidence>
<evidence type="ECO:0000256" key="17">
    <source>
        <dbReference type="ARBA" id="ARBA00059054"/>
    </source>
</evidence>
<dbReference type="GO" id="GO:0008432">
    <property type="term" value="F:JUN kinase binding"/>
    <property type="evidence" value="ECO:0007669"/>
    <property type="project" value="TreeGrafter"/>
</dbReference>
<dbReference type="SMART" id="SM00042">
    <property type="entry name" value="CUB"/>
    <property type="match status" value="1"/>
</dbReference>
<dbReference type="GO" id="GO:0046872">
    <property type="term" value="F:metal ion binding"/>
    <property type="evidence" value="ECO:0007669"/>
    <property type="project" value="UniProtKB-KW"/>
</dbReference>
<evidence type="ECO:0000256" key="2">
    <source>
        <dbReference type="ARBA" id="ARBA00009762"/>
    </source>
</evidence>
<evidence type="ECO:0000256" key="7">
    <source>
        <dbReference type="ARBA" id="ARBA00022515"/>
    </source>
</evidence>
<dbReference type="PROSITE" id="PS01180">
    <property type="entry name" value="CUB"/>
    <property type="match status" value="1"/>
</dbReference>
<feature type="coiled-coil region" evidence="22">
    <location>
        <begin position="65"/>
        <end position="159"/>
    </location>
</feature>
<keyword evidence="10" id="KW-0548">Nucleotidyltransferase</keyword>
<accession>A0AAN9Y0M9</accession>
<comment type="function">
    <text evidence="17">The JNK-interacting protein (JIP) group of scaffold proteins selectively mediates JNK-signaling by aggregating specific components of the MAPK cascade to form a functional JNK signaling module. May function as a regulator of vesicle transport, through interactions with the JNK-signaling components and motor proteins. Syd is required for efficient kinesin-I mediated axonal transport.</text>
</comment>
<evidence type="ECO:0000256" key="19">
    <source>
        <dbReference type="ARBA" id="ARBA00069747"/>
    </source>
</evidence>
<protein>
    <recommendedName>
        <fullName evidence="4">DNA primase small subunit</fullName>
    </recommendedName>
    <alternativeName>
        <fullName evidence="19">JNK-interacting protein 3</fullName>
    </alternativeName>
    <alternativeName>
        <fullName evidence="20">Protein sunday driver</fullName>
    </alternativeName>
</protein>
<organism evidence="27 28">
    <name type="scientific">Parthenolecanium corni</name>
    <dbReference type="NCBI Taxonomy" id="536013"/>
    <lineage>
        <taxon>Eukaryota</taxon>
        <taxon>Metazoa</taxon>
        <taxon>Ecdysozoa</taxon>
        <taxon>Arthropoda</taxon>
        <taxon>Hexapoda</taxon>
        <taxon>Insecta</taxon>
        <taxon>Pterygota</taxon>
        <taxon>Neoptera</taxon>
        <taxon>Paraneoptera</taxon>
        <taxon>Hemiptera</taxon>
        <taxon>Sternorrhyncha</taxon>
        <taxon>Coccoidea</taxon>
        <taxon>Coccidae</taxon>
        <taxon>Parthenolecanium</taxon>
    </lineage>
</organism>
<evidence type="ECO:0000313" key="27">
    <source>
        <dbReference type="EMBL" id="KAK7580004.1"/>
    </source>
</evidence>
<dbReference type="InterPro" id="IPR002755">
    <property type="entry name" value="DNA_primase_S"/>
</dbReference>
<comment type="caution">
    <text evidence="21">Lacks conserved residue(s) required for the propagation of feature annotation.</text>
</comment>
<evidence type="ECO:0000256" key="8">
    <source>
        <dbReference type="ARBA" id="ARBA00022553"/>
    </source>
</evidence>
<feature type="region of interest" description="Disordered" evidence="23">
    <location>
        <begin position="646"/>
        <end position="670"/>
    </location>
</feature>
<evidence type="ECO:0000256" key="16">
    <source>
        <dbReference type="ARBA" id="ARBA00023163"/>
    </source>
</evidence>
<keyword evidence="12" id="KW-0479">Metal-binding</keyword>
<keyword evidence="5" id="KW-0240">DNA-directed RNA polymerase</keyword>
<evidence type="ECO:0000256" key="9">
    <source>
        <dbReference type="ARBA" id="ARBA00022679"/>
    </source>
</evidence>
<evidence type="ECO:0000256" key="20">
    <source>
        <dbReference type="ARBA" id="ARBA00082388"/>
    </source>
</evidence>
<dbReference type="FunFam" id="1.20.5.1000:FF:000001">
    <property type="entry name" value="C-Jun-amino-terminal kinase-interacting protein 3 isoform X2"/>
    <property type="match status" value="1"/>
</dbReference>
<evidence type="ECO:0000256" key="21">
    <source>
        <dbReference type="PROSITE-ProRule" id="PRU00059"/>
    </source>
</evidence>
<evidence type="ECO:0000256" key="18">
    <source>
        <dbReference type="ARBA" id="ARBA00064055"/>
    </source>
</evidence>
<dbReference type="InterPro" id="IPR039911">
    <property type="entry name" value="JIP3/JIP4"/>
</dbReference>
<dbReference type="GO" id="GO:0006269">
    <property type="term" value="P:DNA replication, synthesis of primer"/>
    <property type="evidence" value="ECO:0007669"/>
    <property type="project" value="UniProtKB-KW"/>
</dbReference>
<evidence type="ECO:0000256" key="11">
    <source>
        <dbReference type="ARBA" id="ARBA00022705"/>
    </source>
</evidence>
<dbReference type="FunFam" id="3.90.920.10:FF:000003">
    <property type="entry name" value="DNA primase"/>
    <property type="match status" value="1"/>
</dbReference>
<keyword evidence="15" id="KW-1015">Disulfide bond</keyword>
<dbReference type="PROSITE" id="PS51777">
    <property type="entry name" value="RH2"/>
    <property type="match status" value="1"/>
</dbReference>
<evidence type="ECO:0000256" key="3">
    <source>
        <dbReference type="ARBA" id="ARBA00009866"/>
    </source>
</evidence>
<comment type="caution">
    <text evidence="27">The sequence shown here is derived from an EMBL/GenBank/DDBJ whole genome shotgun (WGS) entry which is preliminary data.</text>
</comment>
<dbReference type="InterPro" id="IPR034744">
    <property type="entry name" value="RH2"/>
</dbReference>
<proteinExistence type="inferred from homology"/>
<dbReference type="EMBL" id="JBBCAQ010000034">
    <property type="protein sequence ID" value="KAK7580004.1"/>
    <property type="molecule type" value="Genomic_DNA"/>
</dbReference>
<comment type="similarity">
    <text evidence="2">Belongs to the eukaryotic-type primase small subunit family.</text>
</comment>
<dbReference type="PROSITE" id="PS51776">
    <property type="entry name" value="RH1"/>
    <property type="match status" value="1"/>
</dbReference>
<keyword evidence="9" id="KW-0808">Transferase</keyword>
<dbReference type="GO" id="GO:0016192">
    <property type="term" value="P:vesicle-mediated transport"/>
    <property type="evidence" value="ECO:0007669"/>
    <property type="project" value="TreeGrafter"/>
</dbReference>
<dbReference type="Pfam" id="PF09744">
    <property type="entry name" value="RH1"/>
    <property type="match status" value="1"/>
</dbReference>